<dbReference type="InterPro" id="IPR000709">
    <property type="entry name" value="Leu_Ile_Val-bd"/>
</dbReference>
<evidence type="ECO:0000256" key="3">
    <source>
        <dbReference type="ARBA" id="ARBA00022729"/>
    </source>
</evidence>
<dbReference type="InterPro" id="IPR028082">
    <property type="entry name" value="Peripla_BP_I"/>
</dbReference>
<dbReference type="PANTHER" id="PTHR30483:SF6">
    <property type="entry name" value="PERIPLASMIC BINDING PROTEIN OF ABC TRANSPORTER FOR NATURAL AMINO ACIDS"/>
    <property type="match status" value="1"/>
</dbReference>
<dbReference type="Pfam" id="PF13458">
    <property type="entry name" value="Peripla_BP_6"/>
    <property type="match status" value="1"/>
</dbReference>
<sequence>MSKAVRFTVGLAAAATLLAGCGNTGNIAGGGGGDRYKLGAMFALTGPSASIGQDFRKGVEMAVKEINDAGGIKGAKIDLRLEDGKGTAEGGVAAMNKFANLDKTPYVITSTSAQSLAAQPIAAQRKTVLVNVGGSSPDLLNLPFLYNDAVNINAMGPALADHLYQKGYRKLAFIGTADPFGEGSVNTMTPTWKKLGGTVVENQSVKASDTDYSAQLLKVRQAGPDIVIATAIGQTLGQIVQQAKAAGINAPMAGPLATAGLTSVGGKAAEGFEDISMSVVDPTKAPGTNAAKFATAFKAQYNEDPSWIPGAGYEAVYLYKALVENALAQGKNARDGAVLQNLIQNATFPDYMLGGSEVKFLPDHSVGRAVTLREVKDGKFVVTQTIQAGQK</sequence>
<dbReference type="InterPro" id="IPR028081">
    <property type="entry name" value="Leu-bd"/>
</dbReference>
<feature type="domain" description="Leucine-binding protein" evidence="6">
    <location>
        <begin position="36"/>
        <end position="378"/>
    </location>
</feature>
<dbReference type="Proteomes" id="UP000198221">
    <property type="component" value="Chromosome I"/>
</dbReference>
<gene>
    <name evidence="7" type="ORF">GA0070613_6447</name>
</gene>
<name>A0A1C5K5F6_9ACTN</name>
<evidence type="ECO:0000256" key="5">
    <source>
        <dbReference type="SAM" id="SignalP"/>
    </source>
</evidence>
<protein>
    <submittedName>
        <fullName evidence="7">Amino acid/amide ABC transporter substrate-binding protein, HAAT family</fullName>
    </submittedName>
</protein>
<dbReference type="Gene3D" id="3.40.50.2300">
    <property type="match status" value="2"/>
</dbReference>
<accession>A0A1C5K5F6</accession>
<feature type="chain" id="PRO_5038566307" evidence="5">
    <location>
        <begin position="20"/>
        <end position="391"/>
    </location>
</feature>
<dbReference type="PRINTS" id="PR00337">
    <property type="entry name" value="LEUILEVALBP"/>
</dbReference>
<keyword evidence="3 5" id="KW-0732">Signal</keyword>
<proteinExistence type="inferred from homology"/>
<organism evidence="7 8">
    <name type="scientific">Micromonospora inositola</name>
    <dbReference type="NCBI Taxonomy" id="47865"/>
    <lineage>
        <taxon>Bacteria</taxon>
        <taxon>Bacillati</taxon>
        <taxon>Actinomycetota</taxon>
        <taxon>Actinomycetes</taxon>
        <taxon>Micromonosporales</taxon>
        <taxon>Micromonosporaceae</taxon>
        <taxon>Micromonospora</taxon>
    </lineage>
</organism>
<dbReference type="GO" id="GO:0006865">
    <property type="term" value="P:amino acid transport"/>
    <property type="evidence" value="ECO:0007669"/>
    <property type="project" value="UniProtKB-KW"/>
</dbReference>
<dbReference type="InterPro" id="IPR051010">
    <property type="entry name" value="BCAA_transport"/>
</dbReference>
<reference evidence="8" key="1">
    <citation type="submission" date="2016-06" db="EMBL/GenBank/DDBJ databases">
        <authorList>
            <person name="Varghese N."/>
            <person name="Submissions Spin"/>
        </authorList>
    </citation>
    <scope>NUCLEOTIDE SEQUENCE [LARGE SCALE GENOMIC DNA]</scope>
    <source>
        <strain evidence="8">DSM 43819</strain>
    </source>
</reference>
<evidence type="ECO:0000256" key="2">
    <source>
        <dbReference type="ARBA" id="ARBA00022448"/>
    </source>
</evidence>
<evidence type="ECO:0000313" key="8">
    <source>
        <dbReference type="Proteomes" id="UP000198221"/>
    </source>
</evidence>
<evidence type="ECO:0000256" key="1">
    <source>
        <dbReference type="ARBA" id="ARBA00010062"/>
    </source>
</evidence>
<comment type="similarity">
    <text evidence="1">Belongs to the leucine-binding protein family.</text>
</comment>
<evidence type="ECO:0000313" key="7">
    <source>
        <dbReference type="EMBL" id="SCG78032.1"/>
    </source>
</evidence>
<dbReference type="OrthoDB" id="7337537at2"/>
<dbReference type="SUPFAM" id="SSF53822">
    <property type="entry name" value="Periplasmic binding protein-like I"/>
    <property type="match status" value="1"/>
</dbReference>
<evidence type="ECO:0000259" key="6">
    <source>
        <dbReference type="Pfam" id="PF13458"/>
    </source>
</evidence>
<dbReference type="PANTHER" id="PTHR30483">
    <property type="entry name" value="LEUCINE-SPECIFIC-BINDING PROTEIN"/>
    <property type="match status" value="1"/>
</dbReference>
<dbReference type="EMBL" id="LT607754">
    <property type="protein sequence ID" value="SCG78032.1"/>
    <property type="molecule type" value="Genomic_DNA"/>
</dbReference>
<dbReference type="PROSITE" id="PS51257">
    <property type="entry name" value="PROKAR_LIPOPROTEIN"/>
    <property type="match status" value="1"/>
</dbReference>
<keyword evidence="2" id="KW-0813">Transport</keyword>
<evidence type="ECO:0000256" key="4">
    <source>
        <dbReference type="ARBA" id="ARBA00022970"/>
    </source>
</evidence>
<dbReference type="RefSeq" id="WP_089015614.1">
    <property type="nucleotide sequence ID" value="NZ_LT607754.1"/>
</dbReference>
<feature type="signal peptide" evidence="5">
    <location>
        <begin position="1"/>
        <end position="19"/>
    </location>
</feature>
<keyword evidence="8" id="KW-1185">Reference proteome</keyword>
<keyword evidence="4" id="KW-0029">Amino-acid transport</keyword>
<dbReference type="AlphaFoldDB" id="A0A1C5K5F6"/>